<dbReference type="Proteomes" id="UP001178461">
    <property type="component" value="Chromosome 4"/>
</dbReference>
<keyword evidence="2" id="KW-1185">Reference proteome</keyword>
<accession>A0AA35K8E3</accession>
<dbReference type="AlphaFoldDB" id="A0AA35K8E3"/>
<gene>
    <name evidence="1" type="ORF">PODLI_1B034160</name>
</gene>
<protein>
    <submittedName>
        <fullName evidence="1">Uncharacterized protein</fullName>
    </submittedName>
</protein>
<dbReference type="EMBL" id="OX395129">
    <property type="protein sequence ID" value="CAI5772649.1"/>
    <property type="molecule type" value="Genomic_DNA"/>
</dbReference>
<name>A0AA35K8E3_9SAUR</name>
<reference evidence="1" key="1">
    <citation type="submission" date="2022-12" db="EMBL/GenBank/DDBJ databases">
        <authorList>
            <person name="Alioto T."/>
            <person name="Alioto T."/>
            <person name="Gomez Garrido J."/>
        </authorList>
    </citation>
    <scope>NUCLEOTIDE SEQUENCE</scope>
</reference>
<evidence type="ECO:0000313" key="1">
    <source>
        <dbReference type="EMBL" id="CAI5772649.1"/>
    </source>
</evidence>
<organism evidence="1 2">
    <name type="scientific">Podarcis lilfordi</name>
    <name type="common">Lilford's wall lizard</name>
    <dbReference type="NCBI Taxonomy" id="74358"/>
    <lineage>
        <taxon>Eukaryota</taxon>
        <taxon>Metazoa</taxon>
        <taxon>Chordata</taxon>
        <taxon>Craniata</taxon>
        <taxon>Vertebrata</taxon>
        <taxon>Euteleostomi</taxon>
        <taxon>Lepidosauria</taxon>
        <taxon>Squamata</taxon>
        <taxon>Bifurcata</taxon>
        <taxon>Unidentata</taxon>
        <taxon>Episquamata</taxon>
        <taxon>Laterata</taxon>
        <taxon>Lacertibaenia</taxon>
        <taxon>Lacertidae</taxon>
        <taxon>Podarcis</taxon>
    </lineage>
</organism>
<evidence type="ECO:0000313" key="2">
    <source>
        <dbReference type="Proteomes" id="UP001178461"/>
    </source>
</evidence>
<sequence length="124" mass="13833">MCRPFVGSRLHSCQCQFLPPYAASSITTLFQRGIAKSPFLLPTNGIPLLNQSIQWTEGAFSSAEVEFWFRTHVCNCVIQTLMENSSQSGLDPPHTSKSEPELLPKYLHPADIQLPQISSSKLKQ</sequence>
<proteinExistence type="predicted"/>